<evidence type="ECO:0008006" key="10">
    <source>
        <dbReference type="Google" id="ProtNLM"/>
    </source>
</evidence>
<dbReference type="Gene3D" id="3.30.160.60">
    <property type="entry name" value="Classic Zinc Finger"/>
    <property type="match status" value="1"/>
</dbReference>
<evidence type="ECO:0000313" key="9">
    <source>
        <dbReference type="Proteomes" id="UP001165289"/>
    </source>
</evidence>
<dbReference type="CDD" id="cd05819">
    <property type="entry name" value="NHL"/>
    <property type="match status" value="1"/>
</dbReference>
<proteinExistence type="predicted"/>
<dbReference type="PANTHER" id="PTHR25462">
    <property type="entry name" value="BONUS, ISOFORM C-RELATED"/>
    <property type="match status" value="1"/>
</dbReference>
<dbReference type="SUPFAM" id="SSF57850">
    <property type="entry name" value="RING/U-box"/>
    <property type="match status" value="1"/>
</dbReference>
<dbReference type="Proteomes" id="UP001165289">
    <property type="component" value="Unassembled WGS sequence"/>
</dbReference>
<evidence type="ECO:0000313" key="8">
    <source>
        <dbReference type="EMBL" id="KAI6651756.1"/>
    </source>
</evidence>
<evidence type="ECO:0000256" key="4">
    <source>
        <dbReference type="PROSITE-ProRule" id="PRU00024"/>
    </source>
</evidence>
<evidence type="ECO:0000256" key="5">
    <source>
        <dbReference type="SAM" id="Coils"/>
    </source>
</evidence>
<dbReference type="GO" id="GO:0008270">
    <property type="term" value="F:zinc ion binding"/>
    <property type="evidence" value="ECO:0007669"/>
    <property type="project" value="UniProtKB-KW"/>
</dbReference>
<dbReference type="InterPro" id="IPR000315">
    <property type="entry name" value="Znf_B-box"/>
</dbReference>
<dbReference type="SUPFAM" id="SSF57845">
    <property type="entry name" value="B-box zinc-binding domain"/>
    <property type="match status" value="1"/>
</dbReference>
<keyword evidence="2 4" id="KW-0863">Zinc-finger</keyword>
<sequence length="650" mass="73717">MSQVKFIKGNSFSLLNSFRDNVSCNQCHQFSPDSVILPCSHIFCNKCIYKSQGLLRKVFSSTISCSICPKKYYSSITLEKNFLAEQIACTEKVKDYFSKDGACTDCLIKPAEVANYYCGSCTKYLCEHDFEAHRKYTSGAQHHAIVSKFNMTCLVSTSVPMETHPTHFGPCPRHHTALLEFFCEKDHTLGCAICITAEHHGHDLLKPSHALSTSVQELDKTLMDLDEEINLFLSEKKRLSSMKEKLEGEENSVNQKINIYYDDLMKKMQARKATEIETVKKTFSKSRNTIFESLELISSVVSHLSQAQNILKMTRTYTPPATMLEKSHFLKIISKNSISEVQELKSKFPQMPEFRIIPDFGIETGLELLHVCREICKLRAISANQSPLEIRNPVGVAIDEKQQTYVIDTKDARVHVFSETGQFQRYFKIDSNWLLGIDEIHPWGVAVRNETLYVSDIINKCVNVYDANGVFIAIVGVPSCEDSNSELQHPEGLFVTEDDWLYVADQWAGAVKVYDGGEKENFALKQVIRGEGKNALKEPWDVNIVQREIIVLDEGNPCLHIFSLRGDYLRSVISRVPKGNMEFPLFFAYSSADDSYIFTDTELRRAFKYSSRGNLLYEYPIQFERPGGVAVSSLGRIIFADTNANTVYAI</sequence>
<organism evidence="8 9">
    <name type="scientific">Oopsacas minuta</name>
    <dbReference type="NCBI Taxonomy" id="111878"/>
    <lineage>
        <taxon>Eukaryota</taxon>
        <taxon>Metazoa</taxon>
        <taxon>Porifera</taxon>
        <taxon>Hexactinellida</taxon>
        <taxon>Hexasterophora</taxon>
        <taxon>Lyssacinosida</taxon>
        <taxon>Leucopsacidae</taxon>
        <taxon>Oopsacas</taxon>
    </lineage>
</organism>
<evidence type="ECO:0000256" key="2">
    <source>
        <dbReference type="ARBA" id="ARBA00022771"/>
    </source>
</evidence>
<dbReference type="InterPro" id="IPR047153">
    <property type="entry name" value="TRIM45/56/19-like"/>
</dbReference>
<feature type="domain" description="RING-type" evidence="6">
    <location>
        <begin position="24"/>
        <end position="68"/>
    </location>
</feature>
<dbReference type="InterPro" id="IPR011042">
    <property type="entry name" value="6-blade_b-propeller_TolB-like"/>
</dbReference>
<dbReference type="InterPro" id="IPR001841">
    <property type="entry name" value="Znf_RING"/>
</dbReference>
<accession>A0AAV7JS95</accession>
<dbReference type="PROSITE" id="PS00518">
    <property type="entry name" value="ZF_RING_1"/>
    <property type="match status" value="1"/>
</dbReference>
<dbReference type="EMBL" id="JAKMXF010000302">
    <property type="protein sequence ID" value="KAI6651756.1"/>
    <property type="molecule type" value="Genomic_DNA"/>
</dbReference>
<evidence type="ECO:0000259" key="7">
    <source>
        <dbReference type="PROSITE" id="PS50119"/>
    </source>
</evidence>
<dbReference type="PROSITE" id="PS50089">
    <property type="entry name" value="ZF_RING_2"/>
    <property type="match status" value="1"/>
</dbReference>
<keyword evidence="3" id="KW-0862">Zinc</keyword>
<comment type="caution">
    <text evidence="8">The sequence shown here is derived from an EMBL/GenBank/DDBJ whole genome shotgun (WGS) entry which is preliminary data.</text>
</comment>
<evidence type="ECO:0000256" key="1">
    <source>
        <dbReference type="ARBA" id="ARBA00022723"/>
    </source>
</evidence>
<evidence type="ECO:0000259" key="6">
    <source>
        <dbReference type="PROSITE" id="PS50089"/>
    </source>
</evidence>
<dbReference type="CDD" id="cd19769">
    <property type="entry name" value="Bbox2_TRIM16-like"/>
    <property type="match status" value="1"/>
</dbReference>
<keyword evidence="1" id="KW-0479">Metal-binding</keyword>
<dbReference type="PROSITE" id="PS50119">
    <property type="entry name" value="ZF_BBOX"/>
    <property type="match status" value="1"/>
</dbReference>
<keyword evidence="5" id="KW-0175">Coiled coil</keyword>
<dbReference type="SUPFAM" id="SSF63829">
    <property type="entry name" value="Calcium-dependent phosphotriesterase"/>
    <property type="match status" value="1"/>
</dbReference>
<evidence type="ECO:0000256" key="3">
    <source>
        <dbReference type="ARBA" id="ARBA00022833"/>
    </source>
</evidence>
<dbReference type="InterPro" id="IPR017907">
    <property type="entry name" value="Znf_RING_CS"/>
</dbReference>
<dbReference type="Pfam" id="PF00643">
    <property type="entry name" value="zf-B_box"/>
    <property type="match status" value="1"/>
</dbReference>
<protein>
    <recommendedName>
        <fullName evidence="10">RING-type domain-containing protein</fullName>
    </recommendedName>
</protein>
<feature type="domain" description="B box-type" evidence="7">
    <location>
        <begin position="171"/>
        <end position="207"/>
    </location>
</feature>
<dbReference type="Gene3D" id="3.30.40.10">
    <property type="entry name" value="Zinc/RING finger domain, C3HC4 (zinc finger)"/>
    <property type="match status" value="1"/>
</dbReference>
<keyword evidence="9" id="KW-1185">Reference proteome</keyword>
<dbReference type="AlphaFoldDB" id="A0AAV7JS95"/>
<dbReference type="SMART" id="SM00184">
    <property type="entry name" value="RING"/>
    <property type="match status" value="1"/>
</dbReference>
<name>A0AAV7JS95_9METZ</name>
<feature type="coiled-coil region" evidence="5">
    <location>
        <begin position="215"/>
        <end position="256"/>
    </location>
</feature>
<gene>
    <name evidence="8" type="ORF">LOD99_5004</name>
</gene>
<dbReference type="PANTHER" id="PTHR25462:SF296">
    <property type="entry name" value="MEIOTIC P26, ISOFORM F"/>
    <property type="match status" value="1"/>
</dbReference>
<dbReference type="InterPro" id="IPR013083">
    <property type="entry name" value="Znf_RING/FYVE/PHD"/>
</dbReference>
<dbReference type="Gene3D" id="2.120.10.30">
    <property type="entry name" value="TolB, C-terminal domain"/>
    <property type="match status" value="2"/>
</dbReference>
<reference evidence="8 9" key="1">
    <citation type="journal article" date="2023" name="BMC Biol.">
        <title>The compact genome of the sponge Oopsacas minuta (Hexactinellida) is lacking key metazoan core genes.</title>
        <authorList>
            <person name="Santini S."/>
            <person name="Schenkelaars Q."/>
            <person name="Jourda C."/>
            <person name="Duchesne M."/>
            <person name="Belahbib H."/>
            <person name="Rocher C."/>
            <person name="Selva M."/>
            <person name="Riesgo A."/>
            <person name="Vervoort M."/>
            <person name="Leys S.P."/>
            <person name="Kodjabachian L."/>
            <person name="Le Bivic A."/>
            <person name="Borchiellini C."/>
            <person name="Claverie J.M."/>
            <person name="Renard E."/>
        </authorList>
    </citation>
    <scope>NUCLEOTIDE SEQUENCE [LARGE SCALE GENOMIC DNA]</scope>
    <source>
        <strain evidence="8">SPO-2</strain>
    </source>
</reference>